<reference evidence="2 3" key="1">
    <citation type="submission" date="2023-08" db="EMBL/GenBank/DDBJ databases">
        <title>Pleionea litopenaei sp. nov., isolated from stomach of juvenile Litopenaeus vannamei.</title>
        <authorList>
            <person name="Rho A.M."/>
            <person name="Hwang C.Y."/>
        </authorList>
    </citation>
    <scope>NUCLEOTIDE SEQUENCE [LARGE SCALE GENOMIC DNA]</scope>
    <source>
        <strain evidence="2 3">HL-JVS1</strain>
    </source>
</reference>
<sequence>MSEFDPYQSSETTEISLADQLISEQNIWGTALGTFIGAFPGMLAYLLLLSFPMFAVVCYVVPGLSMGLFASFMGRGLTKIHRVVSALTGLVILLGIGYLLQLTSATIGLTLINCVIAAMLANRFLTREQADAVFDYQIGLTKLRK</sequence>
<evidence type="ECO:0000256" key="1">
    <source>
        <dbReference type="SAM" id="Phobius"/>
    </source>
</evidence>
<organism evidence="2 3">
    <name type="scientific">Pleionea litopenaei</name>
    <dbReference type="NCBI Taxonomy" id="3070815"/>
    <lineage>
        <taxon>Bacteria</taxon>
        <taxon>Pseudomonadati</taxon>
        <taxon>Pseudomonadota</taxon>
        <taxon>Gammaproteobacteria</taxon>
        <taxon>Oceanospirillales</taxon>
        <taxon>Pleioneaceae</taxon>
        <taxon>Pleionea</taxon>
    </lineage>
</organism>
<dbReference type="KEGG" id="plei:Q9312_13175"/>
<dbReference type="AlphaFoldDB" id="A0AA51X5W4"/>
<gene>
    <name evidence="2" type="ORF">Q9312_13175</name>
</gene>
<protein>
    <submittedName>
        <fullName evidence="2">Uncharacterized protein</fullName>
    </submittedName>
</protein>
<keyword evidence="1" id="KW-1133">Transmembrane helix</keyword>
<accession>A0AA51X5W4</accession>
<evidence type="ECO:0000313" key="3">
    <source>
        <dbReference type="Proteomes" id="UP001239782"/>
    </source>
</evidence>
<proteinExistence type="predicted"/>
<name>A0AA51X5W4_9GAMM</name>
<feature type="transmembrane region" description="Helical" evidence="1">
    <location>
        <begin position="54"/>
        <end position="73"/>
    </location>
</feature>
<feature type="transmembrane region" description="Helical" evidence="1">
    <location>
        <begin position="106"/>
        <end position="125"/>
    </location>
</feature>
<feature type="transmembrane region" description="Helical" evidence="1">
    <location>
        <begin position="27"/>
        <end position="48"/>
    </location>
</feature>
<keyword evidence="1" id="KW-0812">Transmembrane</keyword>
<evidence type="ECO:0000313" key="2">
    <source>
        <dbReference type="EMBL" id="WMS86171.1"/>
    </source>
</evidence>
<dbReference type="EMBL" id="CP133548">
    <property type="protein sequence ID" value="WMS86171.1"/>
    <property type="molecule type" value="Genomic_DNA"/>
</dbReference>
<keyword evidence="1" id="KW-0472">Membrane</keyword>
<dbReference type="RefSeq" id="WP_309201323.1">
    <property type="nucleotide sequence ID" value="NZ_CP133548.1"/>
</dbReference>
<dbReference type="Proteomes" id="UP001239782">
    <property type="component" value="Chromosome"/>
</dbReference>
<keyword evidence="3" id="KW-1185">Reference proteome</keyword>